<keyword evidence="2" id="KW-1185">Reference proteome</keyword>
<dbReference type="AlphaFoldDB" id="A0A4Y7KQ41"/>
<organism evidence="1 2">
    <name type="scientific">Papaver somniferum</name>
    <name type="common">Opium poppy</name>
    <dbReference type="NCBI Taxonomy" id="3469"/>
    <lineage>
        <taxon>Eukaryota</taxon>
        <taxon>Viridiplantae</taxon>
        <taxon>Streptophyta</taxon>
        <taxon>Embryophyta</taxon>
        <taxon>Tracheophyta</taxon>
        <taxon>Spermatophyta</taxon>
        <taxon>Magnoliopsida</taxon>
        <taxon>Ranunculales</taxon>
        <taxon>Papaveraceae</taxon>
        <taxon>Papaveroideae</taxon>
        <taxon>Papaver</taxon>
    </lineage>
</organism>
<proteinExistence type="predicted"/>
<evidence type="ECO:0000313" key="1">
    <source>
        <dbReference type="EMBL" id="RZC74976.1"/>
    </source>
</evidence>
<dbReference type="Gramene" id="RZC74976">
    <property type="protein sequence ID" value="RZC74976"/>
    <property type="gene ID" value="C5167_050460"/>
</dbReference>
<evidence type="ECO:0000313" key="2">
    <source>
        <dbReference type="Proteomes" id="UP000316621"/>
    </source>
</evidence>
<reference evidence="1 2" key="1">
    <citation type="journal article" date="2018" name="Science">
        <title>The opium poppy genome and morphinan production.</title>
        <authorList>
            <person name="Guo L."/>
            <person name="Winzer T."/>
            <person name="Yang X."/>
            <person name="Li Y."/>
            <person name="Ning Z."/>
            <person name="He Z."/>
            <person name="Teodor R."/>
            <person name="Lu Y."/>
            <person name="Bowser T.A."/>
            <person name="Graham I.A."/>
            <person name="Ye K."/>
        </authorList>
    </citation>
    <scope>NUCLEOTIDE SEQUENCE [LARGE SCALE GENOMIC DNA]</scope>
    <source>
        <strain evidence="2">cv. HN1</strain>
        <tissue evidence="1">Leaves</tissue>
    </source>
</reference>
<name>A0A4Y7KQ41_PAPSO</name>
<dbReference type="Proteomes" id="UP000316621">
    <property type="component" value="Chromosome 8"/>
</dbReference>
<protein>
    <submittedName>
        <fullName evidence="1">Uncharacterized protein</fullName>
    </submittedName>
</protein>
<dbReference type="EMBL" id="CM010722">
    <property type="protein sequence ID" value="RZC74976.1"/>
    <property type="molecule type" value="Genomic_DNA"/>
</dbReference>
<gene>
    <name evidence="1" type="ORF">C5167_050460</name>
</gene>
<sequence>MMKAAADETKADEFVKFFVMFLLVSVFVPNKGGRSLAAKYLYMVFDMNKVCWPQVFHDYLLESIIDCDGDVENVVGCVIYPLYWVAEMTMIAKRKDGLDRYPRFARWNLGNVCQQILENFDGFSHKKDLYSELTTVGNNGFSEEDKAVLAKYDAEVGFQPSLKTYSRRKRKRVQVDLLQKEDVRSEPEKVSDVEVVKGAAAEDEMMHIAGKHLLHEGTEQDHLLHEGT</sequence>
<accession>A0A4Y7KQ41</accession>